<sequence length="480" mass="54632">MFTLPRISLPSFLTGGSGNHQAIDIPSVQVHDIETAAEKRSRTLKHLIKANHANYSIIYHDLRFHNHTPHILGSAYILGGTAEHLNEIYEKEAESLEPWHDAPAEITSDDWRDFLGKREYQRAFVDFFEDQLVFRRYNVEMVLEDFLLAGKHPLINGMISGLAHPLIHLGYAYELGSTTVAIEALALGACFYSPLHNYIDEPSYTRPSPHQSANLHNILAKVRADKRFDGLYPHRSGDISKVLSEQEEAFLEYWNAWELSDPQAAFQQSQELAVTILVGTEAPENTKFDFFFVHILTSSHAVRVLLPLVPAKFHMSLVRQWWLFTLAVYIAQTRPRIDPSIIEKYELNSRDWKFVVHKALNSSESTDAHYVKALRCMKEIKQTWGDDSQYFEKAAVKFADEFEHWGGLTFEPEKQDIMAMSERRDVICDKGRSLRLDDRPHDNGDLVYNGPCAKGVRIADCYDGVVRLGEFGVGDLGVAA</sequence>
<proteinExistence type="predicted"/>
<evidence type="ECO:0000313" key="1">
    <source>
        <dbReference type="EMBL" id="KAJ8117258.1"/>
    </source>
</evidence>
<dbReference type="Proteomes" id="UP001153331">
    <property type="component" value="Unassembled WGS sequence"/>
</dbReference>
<accession>A0ACC2IPZ6</accession>
<reference evidence="1" key="1">
    <citation type="submission" date="2022-11" db="EMBL/GenBank/DDBJ databases">
        <title>Genome Sequence of Boeremia exigua.</title>
        <authorList>
            <person name="Buettner E."/>
        </authorList>
    </citation>
    <scope>NUCLEOTIDE SEQUENCE</scope>
    <source>
        <strain evidence="1">CU02</strain>
    </source>
</reference>
<evidence type="ECO:0000313" key="2">
    <source>
        <dbReference type="Proteomes" id="UP001153331"/>
    </source>
</evidence>
<gene>
    <name evidence="1" type="ORF">OPT61_g1509</name>
</gene>
<dbReference type="EMBL" id="JAPHNI010000060">
    <property type="protein sequence ID" value="KAJ8117258.1"/>
    <property type="molecule type" value="Genomic_DNA"/>
</dbReference>
<name>A0ACC2IPZ6_9PLEO</name>
<keyword evidence="2" id="KW-1185">Reference proteome</keyword>
<organism evidence="1 2">
    <name type="scientific">Boeremia exigua</name>
    <dbReference type="NCBI Taxonomy" id="749465"/>
    <lineage>
        <taxon>Eukaryota</taxon>
        <taxon>Fungi</taxon>
        <taxon>Dikarya</taxon>
        <taxon>Ascomycota</taxon>
        <taxon>Pezizomycotina</taxon>
        <taxon>Dothideomycetes</taxon>
        <taxon>Pleosporomycetidae</taxon>
        <taxon>Pleosporales</taxon>
        <taxon>Pleosporineae</taxon>
        <taxon>Didymellaceae</taxon>
        <taxon>Boeremia</taxon>
    </lineage>
</organism>
<protein>
    <submittedName>
        <fullName evidence="1">Uncharacterized protein</fullName>
    </submittedName>
</protein>
<comment type="caution">
    <text evidence="1">The sequence shown here is derived from an EMBL/GenBank/DDBJ whole genome shotgun (WGS) entry which is preliminary data.</text>
</comment>